<dbReference type="GO" id="GO:0003677">
    <property type="term" value="F:DNA binding"/>
    <property type="evidence" value="ECO:0007669"/>
    <property type="project" value="UniProtKB-KW"/>
</dbReference>
<proteinExistence type="inferred from homology"/>
<dbReference type="GO" id="GO:0015074">
    <property type="term" value="P:DNA integration"/>
    <property type="evidence" value="ECO:0007669"/>
    <property type="project" value="UniProtKB-KW"/>
</dbReference>
<dbReference type="Pfam" id="PF00589">
    <property type="entry name" value="Phage_integrase"/>
    <property type="match status" value="1"/>
</dbReference>
<keyword evidence="2" id="KW-0229">DNA integration</keyword>
<dbReference type="InterPro" id="IPR002104">
    <property type="entry name" value="Integrase_catalytic"/>
</dbReference>
<evidence type="ECO:0000256" key="1">
    <source>
        <dbReference type="ARBA" id="ARBA00008857"/>
    </source>
</evidence>
<name>A0A0E3CHF1_9BURK</name>
<sequence length="281" mass="31561">MIDKYRESTTDKVGKTKTATLEMLKRELGKGKLANLNAVVLRDFIDRRQNAGAGGVTIAADLSYLSAVLKWGRHARQLDIPERLALEARASLVHRGLKTRGQERDREPTDQELDAIYALWAGMTRQKIPMETICRFALATGMRQGEITRLEVEDVDTAAKTVVIRDRKDPKNKYGNNQTVPLLPAAWAIVEPLIKEKSTGFLFPYDERSVSASFTRACQALGIEDLHFHDLRHRAAAEFFRMGLGIPQVALLTGHKTWQMLRRYTAIKPEDVHNAIKTGGV</sequence>
<evidence type="ECO:0000259" key="5">
    <source>
        <dbReference type="PROSITE" id="PS51898"/>
    </source>
</evidence>
<evidence type="ECO:0000256" key="4">
    <source>
        <dbReference type="ARBA" id="ARBA00023172"/>
    </source>
</evidence>
<evidence type="ECO:0000313" key="6">
    <source>
        <dbReference type="EMBL" id="KGH17071.1"/>
    </source>
</evidence>
<dbReference type="PANTHER" id="PTHR30349">
    <property type="entry name" value="PHAGE INTEGRASE-RELATED"/>
    <property type="match status" value="1"/>
</dbReference>
<keyword evidence="3" id="KW-0238">DNA-binding</keyword>
<dbReference type="CDD" id="cd00796">
    <property type="entry name" value="INT_Rci_Hp1_C"/>
    <property type="match status" value="1"/>
</dbReference>
<dbReference type="PANTHER" id="PTHR30349:SF41">
    <property type="entry name" value="INTEGRASE_RECOMBINASE PROTEIN MJ0367-RELATED"/>
    <property type="match status" value="1"/>
</dbReference>
<keyword evidence="7" id="KW-1185">Reference proteome</keyword>
<feature type="domain" description="Tyr recombinase" evidence="5">
    <location>
        <begin position="106"/>
        <end position="277"/>
    </location>
</feature>
<dbReference type="GO" id="GO:0006310">
    <property type="term" value="P:DNA recombination"/>
    <property type="evidence" value="ECO:0007669"/>
    <property type="project" value="UniProtKB-KW"/>
</dbReference>
<accession>A0A0E3CHF1</accession>
<organism evidence="6 7">
    <name type="scientific">Comamonas thiooxydans</name>
    <dbReference type="NCBI Taxonomy" id="363952"/>
    <lineage>
        <taxon>Bacteria</taxon>
        <taxon>Pseudomonadati</taxon>
        <taxon>Pseudomonadota</taxon>
        <taxon>Betaproteobacteria</taxon>
        <taxon>Burkholderiales</taxon>
        <taxon>Comamonadaceae</taxon>
        <taxon>Comamonas</taxon>
    </lineage>
</organism>
<reference evidence="6 7" key="1">
    <citation type="submission" date="2013-09" db="EMBL/GenBank/DDBJ databases">
        <title>High correlation between genotypes and phenotypes of environmental bacteria Comamonas testosteroni strains.</title>
        <authorList>
            <person name="Liu L."/>
            <person name="Zhu W."/>
            <person name="Xia X."/>
            <person name="Xu B."/>
            <person name="Luo M."/>
            <person name="Wang G."/>
        </authorList>
    </citation>
    <scope>NUCLEOTIDE SEQUENCE [LARGE SCALE GENOMIC DNA]</scope>
    <source>
        <strain evidence="6 7">DF2</strain>
    </source>
</reference>
<protein>
    <recommendedName>
        <fullName evidence="5">Tyr recombinase domain-containing protein</fullName>
    </recommendedName>
</protein>
<dbReference type="EMBL" id="AWTP01000067">
    <property type="protein sequence ID" value="KGH17071.1"/>
    <property type="molecule type" value="Genomic_DNA"/>
</dbReference>
<dbReference type="SUPFAM" id="SSF56349">
    <property type="entry name" value="DNA breaking-rejoining enzymes"/>
    <property type="match status" value="1"/>
</dbReference>
<dbReference type="InterPro" id="IPR011010">
    <property type="entry name" value="DNA_brk_join_enz"/>
</dbReference>
<dbReference type="InterPro" id="IPR050090">
    <property type="entry name" value="Tyrosine_recombinase_XerCD"/>
</dbReference>
<dbReference type="Gene3D" id="1.10.443.10">
    <property type="entry name" value="Intergrase catalytic core"/>
    <property type="match status" value="1"/>
</dbReference>
<dbReference type="Proteomes" id="UP000029549">
    <property type="component" value="Unassembled WGS sequence"/>
</dbReference>
<evidence type="ECO:0000256" key="2">
    <source>
        <dbReference type="ARBA" id="ARBA00022908"/>
    </source>
</evidence>
<evidence type="ECO:0000256" key="3">
    <source>
        <dbReference type="ARBA" id="ARBA00023125"/>
    </source>
</evidence>
<comment type="similarity">
    <text evidence="1">Belongs to the 'phage' integrase family.</text>
</comment>
<keyword evidence="4" id="KW-0233">DNA recombination</keyword>
<comment type="caution">
    <text evidence="6">The sequence shown here is derived from an EMBL/GenBank/DDBJ whole genome shotgun (WGS) entry which is preliminary data.</text>
</comment>
<evidence type="ECO:0000313" key="7">
    <source>
        <dbReference type="Proteomes" id="UP000029549"/>
    </source>
</evidence>
<dbReference type="AlphaFoldDB" id="A0A0E3CHF1"/>
<dbReference type="PROSITE" id="PS51898">
    <property type="entry name" value="TYR_RECOMBINASE"/>
    <property type="match status" value="1"/>
</dbReference>
<gene>
    <name evidence="6" type="ORF">P608_05870</name>
</gene>
<dbReference type="InterPro" id="IPR013762">
    <property type="entry name" value="Integrase-like_cat_sf"/>
</dbReference>